<sequence>MRWAGGEFRRFLKHLNQNNRPRIYLFFLLLLKLYYLCYFFTRTYNEDPSLFQIINSTKDVDISILMMHKIDREDFNVKKKAVVRRRAKRSVIMPKNFTQIFDRFDGLIKDDIGR</sequence>
<dbReference type="Proteomes" id="UP000659654">
    <property type="component" value="Unassembled WGS sequence"/>
</dbReference>
<reference evidence="5" key="1">
    <citation type="submission" date="2016-11" db="UniProtKB">
        <authorList>
            <consortium name="WormBaseParasite"/>
        </authorList>
    </citation>
    <scope>IDENTIFICATION</scope>
</reference>
<dbReference type="SMR" id="A0A1I7SEL8"/>
<evidence type="ECO:0000313" key="2">
    <source>
        <dbReference type="EMBL" id="CAD5224744.1"/>
    </source>
</evidence>
<keyword evidence="1" id="KW-0472">Membrane</keyword>
<keyword evidence="4" id="KW-1185">Reference proteome</keyword>
<evidence type="ECO:0000313" key="5">
    <source>
        <dbReference type="WBParaSite" id="BXY_1147700.1"/>
    </source>
</evidence>
<evidence type="ECO:0000256" key="1">
    <source>
        <dbReference type="SAM" id="Phobius"/>
    </source>
</evidence>
<gene>
    <name evidence="2" type="ORF">BXYJ_LOCUS8197</name>
</gene>
<dbReference type="Proteomes" id="UP000582659">
    <property type="component" value="Unassembled WGS sequence"/>
</dbReference>
<reference evidence="2" key="2">
    <citation type="submission" date="2020-09" db="EMBL/GenBank/DDBJ databases">
        <authorList>
            <person name="Kikuchi T."/>
        </authorList>
    </citation>
    <scope>NUCLEOTIDE SEQUENCE</scope>
    <source>
        <strain evidence="2">Ka4C1</strain>
    </source>
</reference>
<organism evidence="3 5">
    <name type="scientific">Bursaphelenchus xylophilus</name>
    <name type="common">Pinewood nematode worm</name>
    <name type="synonym">Aphelenchoides xylophilus</name>
    <dbReference type="NCBI Taxonomy" id="6326"/>
    <lineage>
        <taxon>Eukaryota</taxon>
        <taxon>Metazoa</taxon>
        <taxon>Ecdysozoa</taxon>
        <taxon>Nematoda</taxon>
        <taxon>Chromadorea</taxon>
        <taxon>Rhabditida</taxon>
        <taxon>Tylenchina</taxon>
        <taxon>Tylenchomorpha</taxon>
        <taxon>Aphelenchoidea</taxon>
        <taxon>Aphelenchoididae</taxon>
        <taxon>Bursaphelenchus</taxon>
    </lineage>
</organism>
<evidence type="ECO:0000313" key="3">
    <source>
        <dbReference type="Proteomes" id="UP000095284"/>
    </source>
</evidence>
<keyword evidence="1" id="KW-0812">Transmembrane</keyword>
<evidence type="ECO:0000313" key="4">
    <source>
        <dbReference type="Proteomes" id="UP000659654"/>
    </source>
</evidence>
<dbReference type="WBParaSite" id="BXY_1147700.1">
    <property type="protein sequence ID" value="BXY_1147700.1"/>
    <property type="gene ID" value="BXY_1147700"/>
</dbReference>
<dbReference type="Proteomes" id="UP000095284">
    <property type="component" value="Unplaced"/>
</dbReference>
<dbReference type="EMBL" id="CAJFCV020000004">
    <property type="protein sequence ID" value="CAG9113631.1"/>
    <property type="molecule type" value="Genomic_DNA"/>
</dbReference>
<feature type="transmembrane region" description="Helical" evidence="1">
    <location>
        <begin position="21"/>
        <end position="41"/>
    </location>
</feature>
<protein>
    <submittedName>
        <fullName evidence="2">(pine wood nematode) hypothetical protein</fullName>
    </submittedName>
</protein>
<name>A0A1I7SEL8_BURXY</name>
<proteinExistence type="predicted"/>
<dbReference type="EMBL" id="CAJFDI010000004">
    <property type="protein sequence ID" value="CAD5224744.1"/>
    <property type="molecule type" value="Genomic_DNA"/>
</dbReference>
<keyword evidence="1" id="KW-1133">Transmembrane helix</keyword>
<dbReference type="AlphaFoldDB" id="A0A1I7SEL8"/>
<accession>A0A1I7SEL8</accession>